<organism evidence="1 2">
    <name type="scientific">Ichthyophthirius multifiliis</name>
    <name type="common">White spot disease agent</name>
    <name type="synonym">Ich</name>
    <dbReference type="NCBI Taxonomy" id="5932"/>
    <lineage>
        <taxon>Eukaryota</taxon>
        <taxon>Sar</taxon>
        <taxon>Alveolata</taxon>
        <taxon>Ciliophora</taxon>
        <taxon>Intramacronucleata</taxon>
        <taxon>Oligohymenophorea</taxon>
        <taxon>Hymenostomatida</taxon>
        <taxon>Ophryoglenina</taxon>
        <taxon>Ichthyophthirius</taxon>
    </lineage>
</organism>
<sequence length="113" mass="13917">QDILKRFQLIEESKKIVNELLNQIHESRLIEYLSGLSRKDEKQKGLQFSEKHYKIQQNNQKQQGTKFLVQILEMILYFQIQIYIYQTQQLLVLKIFIHNMQMQQYYHQQNIWT</sequence>
<proteinExistence type="predicted"/>
<feature type="non-terminal residue" evidence="1">
    <location>
        <position position="1"/>
    </location>
</feature>
<dbReference type="EMBL" id="GL984140">
    <property type="protein sequence ID" value="EGR29477.1"/>
    <property type="molecule type" value="Genomic_DNA"/>
</dbReference>
<name>G0QZ75_ICHMU</name>
<dbReference type="Proteomes" id="UP000008983">
    <property type="component" value="Unassembled WGS sequence"/>
</dbReference>
<evidence type="ECO:0000313" key="2">
    <source>
        <dbReference type="Proteomes" id="UP000008983"/>
    </source>
</evidence>
<keyword evidence="2" id="KW-1185">Reference proteome</keyword>
<evidence type="ECO:0000313" key="1">
    <source>
        <dbReference type="EMBL" id="EGR29477.1"/>
    </source>
</evidence>
<protein>
    <submittedName>
        <fullName evidence="1">Uncharacterized protein</fullName>
    </submittedName>
</protein>
<dbReference type="RefSeq" id="XP_004030713.1">
    <property type="nucleotide sequence ID" value="XM_004030665.1"/>
</dbReference>
<accession>G0QZ75</accession>
<reference evidence="1 2" key="1">
    <citation type="submission" date="2011-07" db="EMBL/GenBank/DDBJ databases">
        <authorList>
            <person name="Coyne R."/>
            <person name="Brami D."/>
            <person name="Johnson J."/>
            <person name="Hostetler J."/>
            <person name="Hannick L."/>
            <person name="Clark T."/>
            <person name="Cassidy-Hanley D."/>
            <person name="Inman J."/>
        </authorList>
    </citation>
    <scope>NUCLEOTIDE SEQUENCE [LARGE SCALE GENOMIC DNA]</scope>
    <source>
        <strain evidence="1 2">G5</strain>
    </source>
</reference>
<dbReference type="AlphaFoldDB" id="G0QZ75"/>
<dbReference type="InParanoid" id="G0QZ75"/>
<gene>
    <name evidence="1" type="ORF">IMG5_154910</name>
</gene>
<dbReference type="GeneID" id="14905581"/>